<gene>
    <name evidence="2" type="ORF">FB563_2555</name>
</gene>
<keyword evidence="1" id="KW-1133">Transmembrane helix</keyword>
<evidence type="ECO:0000313" key="2">
    <source>
        <dbReference type="EMBL" id="TQK97579.1"/>
    </source>
</evidence>
<proteinExistence type="predicted"/>
<evidence type="ECO:0000256" key="1">
    <source>
        <dbReference type="SAM" id="Phobius"/>
    </source>
</evidence>
<organism evidence="2 3">
    <name type="scientific">Streptomyces puniciscabiei</name>
    <dbReference type="NCBI Taxonomy" id="164348"/>
    <lineage>
        <taxon>Bacteria</taxon>
        <taxon>Bacillati</taxon>
        <taxon>Actinomycetota</taxon>
        <taxon>Actinomycetes</taxon>
        <taxon>Kitasatosporales</taxon>
        <taxon>Streptomycetaceae</taxon>
        <taxon>Streptomyces</taxon>
    </lineage>
</organism>
<feature type="transmembrane region" description="Helical" evidence="1">
    <location>
        <begin position="156"/>
        <end position="177"/>
    </location>
</feature>
<dbReference type="AlphaFoldDB" id="A0A542UES8"/>
<comment type="caution">
    <text evidence="2">The sequence shown here is derived from an EMBL/GenBank/DDBJ whole genome shotgun (WGS) entry which is preliminary data.</text>
</comment>
<keyword evidence="3" id="KW-1185">Reference proteome</keyword>
<feature type="transmembrane region" description="Helical" evidence="1">
    <location>
        <begin position="32"/>
        <end position="51"/>
    </location>
</feature>
<evidence type="ECO:0008006" key="4">
    <source>
        <dbReference type="Google" id="ProtNLM"/>
    </source>
</evidence>
<name>A0A542UES8_9ACTN</name>
<keyword evidence="1" id="KW-0472">Membrane</keyword>
<feature type="transmembrane region" description="Helical" evidence="1">
    <location>
        <begin position="283"/>
        <end position="303"/>
    </location>
</feature>
<reference evidence="2 3" key="1">
    <citation type="submission" date="2019-06" db="EMBL/GenBank/DDBJ databases">
        <title>Sequencing the genomes of 1000 actinobacteria strains.</title>
        <authorList>
            <person name="Klenk H.-P."/>
        </authorList>
    </citation>
    <scope>NUCLEOTIDE SEQUENCE [LARGE SCALE GENOMIC DNA]</scope>
    <source>
        <strain evidence="2 3">DSM 41929</strain>
    </source>
</reference>
<protein>
    <recommendedName>
        <fullName evidence="4">PH (Pleckstrin Homology) domain-containing protein</fullName>
    </recommendedName>
</protein>
<accession>A0A542UES8</accession>
<sequence>MRWSVLLGAGGGLLAGAGPGCAGVLPDTLPLVLVTLGVCMVGAAMWSLYLVTGWARADAHGLHCWTLLRRRSVPWQEVADLLVRVQTLPRGGENQRVMVVLRNGRRLLLPQPSGVAYGKPAFTERLAALRRLHSLYGTPGSSRIRYVTGKSVGSGWAGRLCACLLLLVAAGTAAWFVSAATAHERAWERAVPCPAGASGAASYDCLSTLPAVISRTDPRGPKQTSWLYFAHGTPTDRLGVSSDAARAFQAGDRVELTVWHRQVMKVAGRRYVWHDHVITGGSVAVTAAALVLAAGYPAAQVLLRLRGRWRRRPDDEVLPSDLPFVGALVGTAAWLLPLCYLHPTDMLASTGPVTWLALGSPVSVALFALAWRATRFPAPPDPGAPRPA</sequence>
<keyword evidence="1" id="KW-0812">Transmembrane</keyword>
<feature type="transmembrane region" description="Helical" evidence="1">
    <location>
        <begin position="324"/>
        <end position="343"/>
    </location>
</feature>
<dbReference type="Proteomes" id="UP000318103">
    <property type="component" value="Unassembled WGS sequence"/>
</dbReference>
<dbReference type="EMBL" id="VFNX01000001">
    <property type="protein sequence ID" value="TQK97579.1"/>
    <property type="molecule type" value="Genomic_DNA"/>
</dbReference>
<evidence type="ECO:0000313" key="3">
    <source>
        <dbReference type="Proteomes" id="UP000318103"/>
    </source>
</evidence>
<feature type="transmembrane region" description="Helical" evidence="1">
    <location>
        <begin position="355"/>
        <end position="371"/>
    </location>
</feature>